<dbReference type="RefSeq" id="WP_143918181.1">
    <property type="nucleotide sequence ID" value="NZ_CANMIK010000072.1"/>
</dbReference>
<dbReference type="OrthoDB" id="1273854at2"/>
<feature type="compositionally biased region" description="Basic and acidic residues" evidence="1">
    <location>
        <begin position="239"/>
        <end position="266"/>
    </location>
</feature>
<accession>A0A554VE64</accession>
<evidence type="ECO:0000256" key="1">
    <source>
        <dbReference type="SAM" id="MobiDB-lite"/>
    </source>
</evidence>
<evidence type="ECO:0000313" key="3">
    <source>
        <dbReference type="Proteomes" id="UP000318833"/>
    </source>
</evidence>
<evidence type="ECO:0000313" key="2">
    <source>
        <dbReference type="EMBL" id="TSE05255.1"/>
    </source>
</evidence>
<feature type="region of interest" description="Disordered" evidence="1">
    <location>
        <begin position="212"/>
        <end position="289"/>
    </location>
</feature>
<comment type="caution">
    <text evidence="2">The sequence shown here is derived from an EMBL/GenBank/DDBJ whole genome shotgun (WGS) entry which is preliminary data.</text>
</comment>
<proteinExistence type="predicted"/>
<dbReference type="EMBL" id="VLNR01000064">
    <property type="protein sequence ID" value="TSE05255.1"/>
    <property type="molecule type" value="Genomic_DNA"/>
</dbReference>
<sequence>MEKQEIIRYSANQVRQSPELFAEFLRLYEIEFGVKPNCAGCAFSSTFSKWKKSFNKIIQMKKHDNTFKLNPKYTQLYVPGNGEVITSNSEDSLVIEFLTQEDGKYFESRKLTFFEELPEGLTEEGEILEIESSEEFSIRINALIDSYYEENSARIQELTLDDLETFEISDLDTGEFGDLITVYNDNKILLESEFVAVKSNLKSQEENRLEEAAAREAEAAKQQEEERIAAAKQLEIEEEERKAEEERLAEESKKSEDQTKEVKAVEEPSTELKVVKPKKSTKNTNVKKK</sequence>
<name>A0A554VE64_9FLAO</name>
<reference evidence="2 3" key="1">
    <citation type="submission" date="2019-07" db="EMBL/GenBank/DDBJ databases">
        <title>The draft genome sequence of Aquimarina algiphila M91.</title>
        <authorList>
            <person name="Meng X."/>
        </authorList>
    </citation>
    <scope>NUCLEOTIDE SEQUENCE [LARGE SCALE GENOMIC DNA]</scope>
    <source>
        <strain evidence="2 3">M91</strain>
    </source>
</reference>
<protein>
    <submittedName>
        <fullName evidence="2">Uncharacterized protein</fullName>
    </submittedName>
</protein>
<gene>
    <name evidence="2" type="ORF">FOF46_23620</name>
</gene>
<dbReference type="Proteomes" id="UP000318833">
    <property type="component" value="Unassembled WGS sequence"/>
</dbReference>
<feature type="compositionally biased region" description="Basic residues" evidence="1">
    <location>
        <begin position="275"/>
        <end position="289"/>
    </location>
</feature>
<keyword evidence="3" id="KW-1185">Reference proteome</keyword>
<organism evidence="2 3">
    <name type="scientific">Aquimarina algiphila</name>
    <dbReference type="NCBI Taxonomy" id="2047982"/>
    <lineage>
        <taxon>Bacteria</taxon>
        <taxon>Pseudomonadati</taxon>
        <taxon>Bacteroidota</taxon>
        <taxon>Flavobacteriia</taxon>
        <taxon>Flavobacteriales</taxon>
        <taxon>Flavobacteriaceae</taxon>
        <taxon>Aquimarina</taxon>
    </lineage>
</organism>
<dbReference type="AlphaFoldDB" id="A0A554VE64"/>
<feature type="compositionally biased region" description="Basic and acidic residues" evidence="1">
    <location>
        <begin position="212"/>
        <end position="229"/>
    </location>
</feature>